<dbReference type="Proteomes" id="UP000054248">
    <property type="component" value="Unassembled WGS sequence"/>
</dbReference>
<dbReference type="EMBL" id="KN823120">
    <property type="protein sequence ID" value="KIO22027.1"/>
    <property type="molecule type" value="Genomic_DNA"/>
</dbReference>
<dbReference type="HOGENOM" id="CLU_119198_0_0_1"/>
<proteinExistence type="predicted"/>
<reference evidence="2 3" key="1">
    <citation type="submission" date="2014-04" db="EMBL/GenBank/DDBJ databases">
        <authorList>
            <consortium name="DOE Joint Genome Institute"/>
            <person name="Kuo A."/>
            <person name="Girlanda M."/>
            <person name="Perotto S."/>
            <person name="Kohler A."/>
            <person name="Nagy L.G."/>
            <person name="Floudas D."/>
            <person name="Copeland A."/>
            <person name="Barry K.W."/>
            <person name="Cichocki N."/>
            <person name="Veneault-Fourrey C."/>
            <person name="LaButti K."/>
            <person name="Lindquist E.A."/>
            <person name="Lipzen A."/>
            <person name="Lundell T."/>
            <person name="Morin E."/>
            <person name="Murat C."/>
            <person name="Sun H."/>
            <person name="Tunlid A."/>
            <person name="Henrissat B."/>
            <person name="Grigoriev I.V."/>
            <person name="Hibbett D.S."/>
            <person name="Martin F."/>
            <person name="Nordberg H.P."/>
            <person name="Cantor M.N."/>
            <person name="Hua S.X."/>
        </authorList>
    </citation>
    <scope>NUCLEOTIDE SEQUENCE [LARGE SCALE GENOMIC DNA]</scope>
    <source>
        <strain evidence="2 3">MUT 4182</strain>
    </source>
</reference>
<accession>A0A0C3LKY2</accession>
<name>A0A0C3LKY2_9AGAM</name>
<evidence type="ECO:0000256" key="1">
    <source>
        <dbReference type="SAM" id="SignalP"/>
    </source>
</evidence>
<gene>
    <name evidence="2" type="ORF">M407DRAFT_216983</name>
</gene>
<feature type="chain" id="PRO_5002166561" evidence="1">
    <location>
        <begin position="21"/>
        <end position="192"/>
    </location>
</feature>
<dbReference type="AlphaFoldDB" id="A0A0C3LKY2"/>
<evidence type="ECO:0000313" key="3">
    <source>
        <dbReference type="Proteomes" id="UP000054248"/>
    </source>
</evidence>
<reference evidence="3" key="2">
    <citation type="submission" date="2015-01" db="EMBL/GenBank/DDBJ databases">
        <title>Evolutionary Origins and Diversification of the Mycorrhizal Mutualists.</title>
        <authorList>
            <consortium name="DOE Joint Genome Institute"/>
            <consortium name="Mycorrhizal Genomics Consortium"/>
            <person name="Kohler A."/>
            <person name="Kuo A."/>
            <person name="Nagy L.G."/>
            <person name="Floudas D."/>
            <person name="Copeland A."/>
            <person name="Barry K.W."/>
            <person name="Cichocki N."/>
            <person name="Veneault-Fourrey C."/>
            <person name="LaButti K."/>
            <person name="Lindquist E.A."/>
            <person name="Lipzen A."/>
            <person name="Lundell T."/>
            <person name="Morin E."/>
            <person name="Murat C."/>
            <person name="Riley R."/>
            <person name="Ohm R."/>
            <person name="Sun H."/>
            <person name="Tunlid A."/>
            <person name="Henrissat B."/>
            <person name="Grigoriev I.V."/>
            <person name="Hibbett D.S."/>
            <person name="Martin F."/>
        </authorList>
    </citation>
    <scope>NUCLEOTIDE SEQUENCE [LARGE SCALE GENOMIC DNA]</scope>
    <source>
        <strain evidence="3">MUT 4182</strain>
    </source>
</reference>
<organism evidence="2 3">
    <name type="scientific">Tulasnella calospora MUT 4182</name>
    <dbReference type="NCBI Taxonomy" id="1051891"/>
    <lineage>
        <taxon>Eukaryota</taxon>
        <taxon>Fungi</taxon>
        <taxon>Dikarya</taxon>
        <taxon>Basidiomycota</taxon>
        <taxon>Agaricomycotina</taxon>
        <taxon>Agaricomycetes</taxon>
        <taxon>Cantharellales</taxon>
        <taxon>Tulasnellaceae</taxon>
        <taxon>Tulasnella</taxon>
    </lineage>
</organism>
<keyword evidence="3" id="KW-1185">Reference proteome</keyword>
<sequence length="192" mass="20223">MKPSFATLTALLSVAGIVSAAPAPVPTTADVCIQVISTGPPIISPTLGLQLTGSAGTQATLQKAGLTQGWNFNNGGLGSPKYCTKAWLNIQPSAYPWKKLVWGATQTTTTWKTGYDVDLAAGATSTYNATSTFLACSPNYETFAPKMFLFLLTDENVKLPVINDDTLTNVNVKTCVKTKLHIPPDTIATIAA</sequence>
<keyword evidence="1" id="KW-0732">Signal</keyword>
<protein>
    <submittedName>
        <fullName evidence="2">Uncharacterized protein</fullName>
    </submittedName>
</protein>
<evidence type="ECO:0000313" key="2">
    <source>
        <dbReference type="EMBL" id="KIO22027.1"/>
    </source>
</evidence>
<dbReference type="OrthoDB" id="3157704at2759"/>
<feature type="signal peptide" evidence="1">
    <location>
        <begin position="1"/>
        <end position="20"/>
    </location>
</feature>